<keyword evidence="2" id="KW-1185">Reference proteome</keyword>
<gene>
    <name evidence="1" type="ORF">EJ02DRAFT_485904</name>
</gene>
<dbReference type="AlphaFoldDB" id="A0A6A5S776"/>
<dbReference type="EMBL" id="ML976294">
    <property type="protein sequence ID" value="KAF1935248.1"/>
    <property type="molecule type" value="Genomic_DNA"/>
</dbReference>
<dbReference type="Proteomes" id="UP000800038">
    <property type="component" value="Unassembled WGS sequence"/>
</dbReference>
<reference evidence="1" key="1">
    <citation type="journal article" date="2020" name="Stud. Mycol.">
        <title>101 Dothideomycetes genomes: a test case for predicting lifestyles and emergence of pathogens.</title>
        <authorList>
            <person name="Haridas S."/>
            <person name="Albert R."/>
            <person name="Binder M."/>
            <person name="Bloem J."/>
            <person name="Labutti K."/>
            <person name="Salamov A."/>
            <person name="Andreopoulos B."/>
            <person name="Baker S."/>
            <person name="Barry K."/>
            <person name="Bills G."/>
            <person name="Bluhm B."/>
            <person name="Cannon C."/>
            <person name="Castanera R."/>
            <person name="Culley D."/>
            <person name="Daum C."/>
            <person name="Ezra D."/>
            <person name="Gonzalez J."/>
            <person name="Henrissat B."/>
            <person name="Kuo A."/>
            <person name="Liang C."/>
            <person name="Lipzen A."/>
            <person name="Lutzoni F."/>
            <person name="Magnuson J."/>
            <person name="Mondo S."/>
            <person name="Nolan M."/>
            <person name="Ohm R."/>
            <person name="Pangilinan J."/>
            <person name="Park H.-J."/>
            <person name="Ramirez L."/>
            <person name="Alfaro M."/>
            <person name="Sun H."/>
            <person name="Tritt A."/>
            <person name="Yoshinaga Y."/>
            <person name="Zwiers L.-H."/>
            <person name="Turgeon B."/>
            <person name="Goodwin S."/>
            <person name="Spatafora J."/>
            <person name="Crous P."/>
            <person name="Grigoriev I."/>
        </authorList>
    </citation>
    <scope>NUCLEOTIDE SEQUENCE</scope>
    <source>
        <strain evidence="1">CBS 161.51</strain>
    </source>
</reference>
<accession>A0A6A5S776</accession>
<proteinExistence type="predicted"/>
<name>A0A6A5S776_9PLEO</name>
<sequence length="173" mass="19254">MYKAAGEDNVEAVMKPLGPGIYLYEKREIYIAYRWAIGQGRPDVFRWMFRFDATAVERVPTTATRGSLPTVQFLLDEGEAKETFARKSAFVHHDLSMVELLSKFGALITQHLLTSGSKEVQSLGVSGFAQGRAHATIFFYGIIELLNGDHEGLNVVTAKAFATLQKLLEQNDP</sequence>
<protein>
    <submittedName>
        <fullName evidence="1">Uncharacterized protein</fullName>
    </submittedName>
</protein>
<evidence type="ECO:0000313" key="2">
    <source>
        <dbReference type="Proteomes" id="UP000800038"/>
    </source>
</evidence>
<evidence type="ECO:0000313" key="1">
    <source>
        <dbReference type="EMBL" id="KAF1935248.1"/>
    </source>
</evidence>
<organism evidence="1 2">
    <name type="scientific">Clathrospora elynae</name>
    <dbReference type="NCBI Taxonomy" id="706981"/>
    <lineage>
        <taxon>Eukaryota</taxon>
        <taxon>Fungi</taxon>
        <taxon>Dikarya</taxon>
        <taxon>Ascomycota</taxon>
        <taxon>Pezizomycotina</taxon>
        <taxon>Dothideomycetes</taxon>
        <taxon>Pleosporomycetidae</taxon>
        <taxon>Pleosporales</taxon>
        <taxon>Diademaceae</taxon>
        <taxon>Clathrospora</taxon>
    </lineage>
</organism>